<evidence type="ECO:0000313" key="11">
    <source>
        <dbReference type="EMBL" id="SDL68926.1"/>
    </source>
</evidence>
<dbReference type="NCBIfam" id="TIGR01528">
    <property type="entry name" value="NMN_trans_PnuC"/>
    <property type="match status" value="1"/>
</dbReference>
<evidence type="ECO:0000256" key="5">
    <source>
        <dbReference type="ARBA" id="ARBA00022448"/>
    </source>
</evidence>
<accession>A0A1G9M3Z0</accession>
<feature type="transmembrane region" description="Helical" evidence="10">
    <location>
        <begin position="26"/>
        <end position="45"/>
    </location>
</feature>
<comment type="similarity">
    <text evidence="3">Belongs to the nicotinamide ribonucleoside (NR) uptake permease (TC 4.B.1) family.</text>
</comment>
<keyword evidence="9 10" id="KW-0472">Membrane</keyword>
<dbReference type="RefSeq" id="WP_089886741.1">
    <property type="nucleotide sequence ID" value="NZ_FNGV01000002.1"/>
</dbReference>
<reference evidence="11 12" key="1">
    <citation type="submission" date="2016-10" db="EMBL/GenBank/DDBJ databases">
        <authorList>
            <person name="de Groot N.N."/>
        </authorList>
    </citation>
    <scope>NUCLEOTIDE SEQUENCE [LARGE SCALE GENOMIC DNA]</scope>
    <source>
        <strain evidence="11 12">DSM 19886</strain>
    </source>
</reference>
<evidence type="ECO:0000256" key="8">
    <source>
        <dbReference type="ARBA" id="ARBA00022989"/>
    </source>
</evidence>
<keyword evidence="5" id="KW-0813">Transport</keyword>
<dbReference type="EMBL" id="FNGV01000002">
    <property type="protein sequence ID" value="SDL68926.1"/>
    <property type="molecule type" value="Genomic_DNA"/>
</dbReference>
<dbReference type="STRING" id="192904.SAMN04488514_102344"/>
<dbReference type="AlphaFoldDB" id="A0A1G9M3Z0"/>
<keyword evidence="8 10" id="KW-1133">Transmembrane helix</keyword>
<evidence type="ECO:0000313" key="12">
    <source>
        <dbReference type="Proteomes" id="UP000199440"/>
    </source>
</evidence>
<keyword evidence="12" id="KW-1185">Reference proteome</keyword>
<dbReference type="GO" id="GO:0005886">
    <property type="term" value="C:plasma membrane"/>
    <property type="evidence" value="ECO:0007669"/>
    <property type="project" value="UniProtKB-SubCell"/>
</dbReference>
<keyword evidence="6" id="KW-1003">Cell membrane</keyword>
<dbReference type="Pfam" id="PF04973">
    <property type="entry name" value="NMN_transporter"/>
    <property type="match status" value="1"/>
</dbReference>
<dbReference type="GO" id="GO:0034257">
    <property type="term" value="F:nicotinamide riboside transmembrane transporter activity"/>
    <property type="evidence" value="ECO:0007669"/>
    <property type="project" value="InterPro"/>
</dbReference>
<evidence type="ECO:0000256" key="9">
    <source>
        <dbReference type="ARBA" id="ARBA00023136"/>
    </source>
</evidence>
<proteinExistence type="inferred from homology"/>
<sequence>MNLAFEIIGTILSLAFLYFLIREKKICWLFGILGSLLSIYLFYSTKLYSECILRLYYVFIGFYGYYLWQQRDHHDKGAPKIIKWKPSIHVIIVLVGLVLVFLLGYVFDNYSDAKKSYFDAFTTVFSFLASYLEAKKILRTWVYWIILNGLSIFLYAGQGLFVYAALAVIYFGVSFYGYFSWKQKYNKLNTVVNLVHLP</sequence>
<evidence type="ECO:0000256" key="2">
    <source>
        <dbReference type="ARBA" id="ARBA00004651"/>
    </source>
</evidence>
<evidence type="ECO:0000256" key="7">
    <source>
        <dbReference type="ARBA" id="ARBA00022692"/>
    </source>
</evidence>
<comment type="function">
    <text evidence="1">Required for nicotinamide riboside transport across the inner membrane.</text>
</comment>
<evidence type="ECO:0000256" key="4">
    <source>
        <dbReference type="ARBA" id="ARBA00017522"/>
    </source>
</evidence>
<feature type="transmembrane region" description="Helical" evidence="10">
    <location>
        <begin position="88"/>
        <end position="105"/>
    </location>
</feature>
<feature type="transmembrane region" description="Helical" evidence="10">
    <location>
        <begin position="141"/>
        <end position="156"/>
    </location>
</feature>
<feature type="transmembrane region" description="Helical" evidence="10">
    <location>
        <begin position="6"/>
        <end position="21"/>
    </location>
</feature>
<feature type="transmembrane region" description="Helical" evidence="10">
    <location>
        <begin position="51"/>
        <end position="68"/>
    </location>
</feature>
<evidence type="ECO:0000256" key="3">
    <source>
        <dbReference type="ARBA" id="ARBA00006669"/>
    </source>
</evidence>
<dbReference type="InterPro" id="IPR006419">
    <property type="entry name" value="NMN_transpt_PnuC"/>
</dbReference>
<dbReference type="PANTHER" id="PTHR36122">
    <property type="entry name" value="NICOTINAMIDE RIBOSIDE TRANSPORTER PNUC"/>
    <property type="match status" value="1"/>
</dbReference>
<keyword evidence="7 10" id="KW-0812">Transmembrane</keyword>
<evidence type="ECO:0000256" key="6">
    <source>
        <dbReference type="ARBA" id="ARBA00022475"/>
    </source>
</evidence>
<name>A0A1G9M3Z0_9FLAO</name>
<dbReference type="PANTHER" id="PTHR36122:SF2">
    <property type="entry name" value="NICOTINAMIDE RIBOSIDE TRANSPORTER PNUC"/>
    <property type="match status" value="1"/>
</dbReference>
<dbReference type="OrthoDB" id="9791248at2"/>
<protein>
    <recommendedName>
        <fullName evidence="4">Nicotinamide riboside transporter PnuC</fullName>
    </recommendedName>
</protein>
<organism evidence="11 12">
    <name type="scientific">Kriegella aquimaris</name>
    <dbReference type="NCBI Taxonomy" id="192904"/>
    <lineage>
        <taxon>Bacteria</taxon>
        <taxon>Pseudomonadati</taxon>
        <taxon>Bacteroidota</taxon>
        <taxon>Flavobacteriia</taxon>
        <taxon>Flavobacteriales</taxon>
        <taxon>Flavobacteriaceae</taxon>
        <taxon>Kriegella</taxon>
    </lineage>
</organism>
<gene>
    <name evidence="11" type="ORF">SAMN04488514_102344</name>
</gene>
<comment type="subcellular location">
    <subcellularLocation>
        <location evidence="2">Cell membrane</location>
        <topology evidence="2">Multi-pass membrane protein</topology>
    </subcellularLocation>
</comment>
<evidence type="ECO:0000256" key="1">
    <source>
        <dbReference type="ARBA" id="ARBA00002672"/>
    </source>
</evidence>
<dbReference type="Proteomes" id="UP000199440">
    <property type="component" value="Unassembled WGS sequence"/>
</dbReference>
<feature type="transmembrane region" description="Helical" evidence="10">
    <location>
        <begin position="162"/>
        <end position="179"/>
    </location>
</feature>
<evidence type="ECO:0000256" key="10">
    <source>
        <dbReference type="SAM" id="Phobius"/>
    </source>
</evidence>